<dbReference type="InterPro" id="IPR029752">
    <property type="entry name" value="D-isomer_DH_CS1"/>
</dbReference>
<dbReference type="OrthoDB" id="9805416at2"/>
<accession>A0A1H9RHL3</accession>
<dbReference type="InterPro" id="IPR006140">
    <property type="entry name" value="D-isomer_DH_NAD-bd"/>
</dbReference>
<feature type="domain" description="ACT" evidence="13">
    <location>
        <begin position="318"/>
        <end position="387"/>
    </location>
</feature>
<comment type="function">
    <text evidence="1">Catalyzes the reversible oxidation of 3-phospho-D-glycerate to 3-phosphonooxypyruvate, the first step of the phosphorylated L-serine biosynthesis pathway. Also catalyzes the reversible oxidation of 2-hydroxyglutarate to 2-oxoglutarate.</text>
</comment>
<dbReference type="InterPro" id="IPR006139">
    <property type="entry name" value="D-isomer_2_OHA_DH_cat_dom"/>
</dbReference>
<comment type="pathway">
    <text evidence="2">Amino-acid biosynthesis; L-serine biosynthesis; L-serine from 3-phospho-D-glycerate: step 1/3.</text>
</comment>
<evidence type="ECO:0000256" key="1">
    <source>
        <dbReference type="ARBA" id="ARBA00003800"/>
    </source>
</evidence>
<dbReference type="Gene3D" id="3.40.50.720">
    <property type="entry name" value="NAD(P)-binding Rossmann-like Domain"/>
    <property type="match status" value="2"/>
</dbReference>
<dbReference type="InterPro" id="IPR045865">
    <property type="entry name" value="ACT-like_dom_sf"/>
</dbReference>
<dbReference type="PANTHER" id="PTHR42938">
    <property type="entry name" value="FORMATE DEHYDROGENASE 1"/>
    <property type="match status" value="1"/>
</dbReference>
<keyword evidence="8" id="KW-0520">NAD</keyword>
<dbReference type="InterPro" id="IPR029753">
    <property type="entry name" value="D-isomer_DH_CS"/>
</dbReference>
<dbReference type="UniPathway" id="UPA00135">
    <property type="reaction ID" value="UER00196"/>
</dbReference>
<dbReference type="CDD" id="cd04901">
    <property type="entry name" value="ACT_3PGDH"/>
    <property type="match status" value="1"/>
</dbReference>
<dbReference type="CDD" id="cd12174">
    <property type="entry name" value="PGDH_like_3"/>
    <property type="match status" value="1"/>
</dbReference>
<name>A0A1H9RHL3_9FIRM</name>
<dbReference type="EC" id="1.1.1.399" evidence="4"/>
<dbReference type="AlphaFoldDB" id="A0A1H9RHL3"/>
<dbReference type="SUPFAM" id="SSF55021">
    <property type="entry name" value="ACT-like"/>
    <property type="match status" value="1"/>
</dbReference>
<keyword evidence="15" id="KW-1185">Reference proteome</keyword>
<organism evidence="14 15">
    <name type="scientific">Lachnobacterium bovis</name>
    <dbReference type="NCBI Taxonomy" id="140626"/>
    <lineage>
        <taxon>Bacteria</taxon>
        <taxon>Bacillati</taxon>
        <taxon>Bacillota</taxon>
        <taxon>Clostridia</taxon>
        <taxon>Lachnospirales</taxon>
        <taxon>Lachnospiraceae</taxon>
        <taxon>Lachnobacterium</taxon>
    </lineage>
</organism>
<protein>
    <recommendedName>
        <fullName evidence="6">D-3-phosphoglycerate dehydrogenase</fullName>
        <ecNumber evidence="4">1.1.1.399</ecNumber>
        <ecNumber evidence="5">1.1.1.95</ecNumber>
    </recommendedName>
    <alternativeName>
        <fullName evidence="9">2-oxoglutarate reductase</fullName>
    </alternativeName>
</protein>
<keyword evidence="7 12" id="KW-0560">Oxidoreductase</keyword>
<dbReference type="PROSITE" id="PS00670">
    <property type="entry name" value="D_2_HYDROXYACID_DH_2"/>
    <property type="match status" value="1"/>
</dbReference>
<dbReference type="Proteomes" id="UP000182471">
    <property type="component" value="Unassembled WGS sequence"/>
</dbReference>
<dbReference type="GO" id="GO:0004617">
    <property type="term" value="F:phosphoglycerate dehydrogenase activity"/>
    <property type="evidence" value="ECO:0007669"/>
    <property type="project" value="UniProtKB-EC"/>
</dbReference>
<dbReference type="InterPro" id="IPR036291">
    <property type="entry name" value="NAD(P)-bd_dom_sf"/>
</dbReference>
<evidence type="ECO:0000256" key="11">
    <source>
        <dbReference type="ARBA" id="ARBA00048731"/>
    </source>
</evidence>
<evidence type="ECO:0000256" key="5">
    <source>
        <dbReference type="ARBA" id="ARBA00013143"/>
    </source>
</evidence>
<sequence>MFNYTCLNPIADVGLKLFSKEYNKVDNLNEAQAALVRSCAMHDLELPDSLLAIARAGAGVNNIPLDKCAEKGIVVFNTPGANANGVKELVLAGMLYASRDIFGGVEWIIDNQDDDLIAKSAEKQKKKFAGHEILGKKLGVIGLGAIGVLVANAAQHLGMEVYGYDPYISVNAAWNLSHNIKHISNVEDIYKNCDFITIHVPLVESTKKMIDKDAISMMKSNAVLLNFARDLLVDEEAVVEALANDELGKYVSDFPNETTAGVKNCIVTPHLGASTAESEDNCAMMAVREVRDFIENGNIVHSVNFPDCSMGACNSEGRISILHRNNKGMIAQYTTILKDADVNVSDLTNKGKGDYAYSLIDVDSKIDEDVLEKLRAIDGVLRVRKVK</sequence>
<dbReference type="InterPro" id="IPR002912">
    <property type="entry name" value="ACT_dom"/>
</dbReference>
<evidence type="ECO:0000256" key="3">
    <source>
        <dbReference type="ARBA" id="ARBA00005854"/>
    </source>
</evidence>
<dbReference type="Pfam" id="PF02826">
    <property type="entry name" value="2-Hacid_dh_C"/>
    <property type="match status" value="1"/>
</dbReference>
<evidence type="ECO:0000256" key="8">
    <source>
        <dbReference type="ARBA" id="ARBA00023027"/>
    </source>
</evidence>
<evidence type="ECO:0000259" key="13">
    <source>
        <dbReference type="PROSITE" id="PS51671"/>
    </source>
</evidence>
<dbReference type="GO" id="GO:0051287">
    <property type="term" value="F:NAD binding"/>
    <property type="evidence" value="ECO:0007669"/>
    <property type="project" value="InterPro"/>
</dbReference>
<evidence type="ECO:0000256" key="6">
    <source>
        <dbReference type="ARBA" id="ARBA00021582"/>
    </source>
</evidence>
<evidence type="ECO:0000256" key="10">
    <source>
        <dbReference type="ARBA" id="ARBA00048126"/>
    </source>
</evidence>
<evidence type="ECO:0000313" key="15">
    <source>
        <dbReference type="Proteomes" id="UP000182471"/>
    </source>
</evidence>
<evidence type="ECO:0000256" key="2">
    <source>
        <dbReference type="ARBA" id="ARBA00005216"/>
    </source>
</evidence>
<dbReference type="PROSITE" id="PS51671">
    <property type="entry name" value="ACT"/>
    <property type="match status" value="1"/>
</dbReference>
<reference evidence="15" key="1">
    <citation type="submission" date="2016-10" db="EMBL/GenBank/DDBJ databases">
        <authorList>
            <person name="Varghese N."/>
            <person name="Submissions S."/>
        </authorList>
    </citation>
    <scope>NUCLEOTIDE SEQUENCE [LARGE SCALE GENOMIC DNA]</scope>
    <source>
        <strain evidence="15">S1b</strain>
    </source>
</reference>
<comment type="catalytic activity">
    <reaction evidence="11">
        <text>(2R)-3-phosphoglycerate + NAD(+) = 3-phosphooxypyruvate + NADH + H(+)</text>
        <dbReference type="Rhea" id="RHEA:12641"/>
        <dbReference type="ChEBI" id="CHEBI:15378"/>
        <dbReference type="ChEBI" id="CHEBI:18110"/>
        <dbReference type="ChEBI" id="CHEBI:57540"/>
        <dbReference type="ChEBI" id="CHEBI:57945"/>
        <dbReference type="ChEBI" id="CHEBI:58272"/>
        <dbReference type="EC" id="1.1.1.95"/>
    </reaction>
</comment>
<dbReference type="Gene3D" id="3.30.70.260">
    <property type="match status" value="1"/>
</dbReference>
<evidence type="ECO:0000256" key="9">
    <source>
        <dbReference type="ARBA" id="ARBA00030455"/>
    </source>
</evidence>
<dbReference type="Pfam" id="PF00389">
    <property type="entry name" value="2-Hacid_dh"/>
    <property type="match status" value="1"/>
</dbReference>
<dbReference type="SUPFAM" id="SSF51735">
    <property type="entry name" value="NAD(P)-binding Rossmann-fold domains"/>
    <property type="match status" value="1"/>
</dbReference>
<evidence type="ECO:0000313" key="14">
    <source>
        <dbReference type="EMBL" id="SER72127.1"/>
    </source>
</evidence>
<evidence type="ECO:0000256" key="4">
    <source>
        <dbReference type="ARBA" id="ARBA00013001"/>
    </source>
</evidence>
<dbReference type="EC" id="1.1.1.95" evidence="5"/>
<proteinExistence type="inferred from homology"/>
<dbReference type="SUPFAM" id="SSF52283">
    <property type="entry name" value="Formate/glycerate dehydrogenase catalytic domain-like"/>
    <property type="match status" value="1"/>
</dbReference>
<comment type="catalytic activity">
    <reaction evidence="10">
        <text>(R)-2-hydroxyglutarate + NAD(+) = 2-oxoglutarate + NADH + H(+)</text>
        <dbReference type="Rhea" id="RHEA:49612"/>
        <dbReference type="ChEBI" id="CHEBI:15378"/>
        <dbReference type="ChEBI" id="CHEBI:15801"/>
        <dbReference type="ChEBI" id="CHEBI:16810"/>
        <dbReference type="ChEBI" id="CHEBI:57540"/>
        <dbReference type="ChEBI" id="CHEBI:57945"/>
        <dbReference type="EC" id="1.1.1.399"/>
    </reaction>
</comment>
<dbReference type="EMBL" id="FOGW01000008">
    <property type="protein sequence ID" value="SER72127.1"/>
    <property type="molecule type" value="Genomic_DNA"/>
</dbReference>
<comment type="similarity">
    <text evidence="3 12">Belongs to the D-isomer specific 2-hydroxyacid dehydrogenase family.</text>
</comment>
<gene>
    <name evidence="14" type="ORF">SAMN02910429_00884</name>
</gene>
<evidence type="ECO:0000256" key="7">
    <source>
        <dbReference type="ARBA" id="ARBA00023002"/>
    </source>
</evidence>
<dbReference type="RefSeq" id="WP_022747644.1">
    <property type="nucleotide sequence ID" value="NZ_FOGW01000008.1"/>
</dbReference>
<evidence type="ECO:0000256" key="12">
    <source>
        <dbReference type="RuleBase" id="RU003719"/>
    </source>
</evidence>
<dbReference type="PROSITE" id="PS00065">
    <property type="entry name" value="D_2_HYDROXYACID_DH_1"/>
    <property type="match status" value="1"/>
</dbReference>
<dbReference type="PANTHER" id="PTHR42938:SF47">
    <property type="entry name" value="HYDROXYPYRUVATE REDUCTASE"/>
    <property type="match status" value="1"/>
</dbReference>